<feature type="transmembrane region" description="Helical" evidence="1">
    <location>
        <begin position="22"/>
        <end position="47"/>
    </location>
</feature>
<name>A0A2Z6R0I0_9GLOM</name>
<dbReference type="Proteomes" id="UP000247702">
    <property type="component" value="Unassembled WGS sequence"/>
</dbReference>
<keyword evidence="1" id="KW-0472">Membrane</keyword>
<dbReference type="EMBL" id="BEXD01004292">
    <property type="protein sequence ID" value="GBC09361.1"/>
    <property type="molecule type" value="Genomic_DNA"/>
</dbReference>
<dbReference type="Proteomes" id="UP000615446">
    <property type="component" value="Unassembled WGS sequence"/>
</dbReference>
<keyword evidence="5" id="KW-1185">Reference proteome</keyword>
<dbReference type="EMBL" id="BLAL01000074">
    <property type="protein sequence ID" value="GES83835.1"/>
    <property type="molecule type" value="Genomic_DNA"/>
</dbReference>
<evidence type="ECO:0000313" key="2">
    <source>
        <dbReference type="EMBL" id="GBB95425.1"/>
    </source>
</evidence>
<organism evidence="2 5">
    <name type="scientific">Rhizophagus clarus</name>
    <dbReference type="NCBI Taxonomy" id="94130"/>
    <lineage>
        <taxon>Eukaryota</taxon>
        <taxon>Fungi</taxon>
        <taxon>Fungi incertae sedis</taxon>
        <taxon>Mucoromycota</taxon>
        <taxon>Glomeromycotina</taxon>
        <taxon>Glomeromycetes</taxon>
        <taxon>Glomerales</taxon>
        <taxon>Glomeraceae</taxon>
        <taxon>Rhizophagus</taxon>
    </lineage>
</organism>
<reference evidence="2 5" key="1">
    <citation type="submission" date="2017-11" db="EMBL/GenBank/DDBJ databases">
        <title>The genome of Rhizophagus clarus HR1 reveals common genetic basis of auxotrophy among arbuscular mycorrhizal fungi.</title>
        <authorList>
            <person name="Kobayashi Y."/>
        </authorList>
    </citation>
    <scope>NUCLEOTIDE SEQUENCE [LARGE SCALE GENOMIC DNA]</scope>
    <source>
        <strain evidence="2 5">HR1</strain>
    </source>
</reference>
<dbReference type="AlphaFoldDB" id="A0A2Z6R0I0"/>
<evidence type="ECO:0000256" key="1">
    <source>
        <dbReference type="SAM" id="Phobius"/>
    </source>
</evidence>
<accession>A0A2Z6R0I0</accession>
<protein>
    <submittedName>
        <fullName evidence="2">Uncharacterized protein</fullName>
    </submittedName>
</protein>
<evidence type="ECO:0000313" key="4">
    <source>
        <dbReference type="EMBL" id="GES83835.1"/>
    </source>
</evidence>
<proteinExistence type="predicted"/>
<sequence length="110" mass="12847">MDGNQINSKKKQGPKPQWYQHLINTIIISPGTLQLSITLPSLLMQVINSNRPKVKRKLNASLQKVKNAWLAYWDVLINDMVIGKILEYIFISDTKTMIYIEHWLPFNMQH</sequence>
<comment type="caution">
    <text evidence="2">The sequence shown here is derived from an EMBL/GenBank/DDBJ whole genome shotgun (WGS) entry which is preliminary data.</text>
</comment>
<reference evidence="4" key="2">
    <citation type="submission" date="2019-10" db="EMBL/GenBank/DDBJ databases">
        <title>Conservation and host-specific expression of non-tandemly repeated heterogenous ribosome RNA gene in arbuscular mycorrhizal fungi.</title>
        <authorList>
            <person name="Maeda T."/>
            <person name="Kobayashi Y."/>
            <person name="Nakagawa T."/>
            <person name="Ezawa T."/>
            <person name="Yamaguchi K."/>
            <person name="Bino T."/>
            <person name="Nishimoto Y."/>
            <person name="Shigenobu S."/>
            <person name="Kawaguchi M."/>
        </authorList>
    </citation>
    <scope>NUCLEOTIDE SEQUENCE</scope>
    <source>
        <strain evidence="4">HR1</strain>
    </source>
</reference>
<evidence type="ECO:0000313" key="5">
    <source>
        <dbReference type="Proteomes" id="UP000247702"/>
    </source>
</evidence>
<keyword evidence="1" id="KW-0812">Transmembrane</keyword>
<evidence type="ECO:0000313" key="3">
    <source>
        <dbReference type="EMBL" id="GBC09361.1"/>
    </source>
</evidence>
<keyword evidence="1" id="KW-1133">Transmembrane helix</keyword>
<dbReference type="EMBL" id="BEXD01001702">
    <property type="protein sequence ID" value="GBB95425.1"/>
    <property type="molecule type" value="Genomic_DNA"/>
</dbReference>
<gene>
    <name evidence="4" type="ORF">RCL2_001098500</name>
    <name evidence="3" type="ORF">RclHR1_00880015</name>
    <name evidence="2" type="ORF">RclHR1_02530020</name>
</gene>